<dbReference type="SUPFAM" id="SSF52540">
    <property type="entry name" value="P-loop containing nucleoside triphosphate hydrolases"/>
    <property type="match status" value="2"/>
</dbReference>
<name>A0A6C0L909_9ZZZZ</name>
<organism evidence="4">
    <name type="scientific">viral metagenome</name>
    <dbReference type="NCBI Taxonomy" id="1070528"/>
    <lineage>
        <taxon>unclassified sequences</taxon>
        <taxon>metagenomes</taxon>
        <taxon>organismal metagenomes</taxon>
    </lineage>
</organism>
<dbReference type="AlphaFoldDB" id="A0A6C0L909"/>
<feature type="region of interest" description="Disordered" evidence="2">
    <location>
        <begin position="1137"/>
        <end position="1156"/>
    </location>
</feature>
<feature type="compositionally biased region" description="Low complexity" evidence="2">
    <location>
        <begin position="1146"/>
        <end position="1155"/>
    </location>
</feature>
<evidence type="ECO:0000256" key="2">
    <source>
        <dbReference type="SAM" id="MobiDB-lite"/>
    </source>
</evidence>
<evidence type="ECO:0000259" key="3">
    <source>
        <dbReference type="SMART" id="SM00487"/>
    </source>
</evidence>
<dbReference type="InterPro" id="IPR027417">
    <property type="entry name" value="P-loop_NTPase"/>
</dbReference>
<dbReference type="Gene3D" id="3.40.50.300">
    <property type="entry name" value="P-loop containing nucleotide triphosphate hydrolases"/>
    <property type="match status" value="2"/>
</dbReference>
<feature type="compositionally biased region" description="Acidic residues" evidence="2">
    <location>
        <begin position="692"/>
        <end position="706"/>
    </location>
</feature>
<dbReference type="SMART" id="SM00487">
    <property type="entry name" value="DEXDc"/>
    <property type="match status" value="1"/>
</dbReference>
<accession>A0A6C0L909</accession>
<protein>
    <recommendedName>
        <fullName evidence="3">Helicase ATP-binding domain-containing protein</fullName>
    </recommendedName>
</protein>
<evidence type="ECO:0000256" key="1">
    <source>
        <dbReference type="ARBA" id="ARBA00022801"/>
    </source>
</evidence>
<keyword evidence="1" id="KW-0378">Hydrolase</keyword>
<dbReference type="EMBL" id="MN740437">
    <property type="protein sequence ID" value="QHU26148.1"/>
    <property type="molecule type" value="Genomic_DNA"/>
</dbReference>
<dbReference type="GO" id="GO:0016787">
    <property type="term" value="F:hydrolase activity"/>
    <property type="evidence" value="ECO:0007669"/>
    <property type="project" value="UniProtKB-KW"/>
</dbReference>
<proteinExistence type="predicted"/>
<dbReference type="InterPro" id="IPR002464">
    <property type="entry name" value="DNA/RNA_helicase_DEAH_CS"/>
</dbReference>
<dbReference type="PROSITE" id="PS00690">
    <property type="entry name" value="DEAH_ATP_HELICASE"/>
    <property type="match status" value="1"/>
</dbReference>
<evidence type="ECO:0000313" key="4">
    <source>
        <dbReference type="EMBL" id="QHU26148.1"/>
    </source>
</evidence>
<reference evidence="4" key="1">
    <citation type="journal article" date="2020" name="Nature">
        <title>Giant virus diversity and host interactions through global metagenomics.</title>
        <authorList>
            <person name="Schulz F."/>
            <person name="Roux S."/>
            <person name="Paez-Espino D."/>
            <person name="Jungbluth S."/>
            <person name="Walsh D.A."/>
            <person name="Denef V.J."/>
            <person name="McMahon K.D."/>
            <person name="Konstantinidis K.T."/>
            <person name="Eloe-Fadrosh E.A."/>
            <person name="Kyrpides N.C."/>
            <person name="Woyke T."/>
        </authorList>
    </citation>
    <scope>NUCLEOTIDE SEQUENCE</scope>
    <source>
        <strain evidence="4">GVMAG-M-3300027759-16</strain>
    </source>
</reference>
<feature type="region of interest" description="Disordered" evidence="2">
    <location>
        <begin position="681"/>
        <end position="707"/>
    </location>
</feature>
<feature type="domain" description="Helicase ATP-binding" evidence="3">
    <location>
        <begin position="147"/>
        <end position="448"/>
    </location>
</feature>
<sequence>MSERKIPSFRMPTATKVQIRRASETVKKVNEQVKPDDLTSLVSPEPDVPVVIEAGLVPKEIEKQVKVRSTPQLKVDNDFLSKSAADIRAIESENPYREKKQDVFPLRTRLSFQDDIYEMYSRFEAKRIPESSIDYNACDKIAAGQQSAVEMYEYQKFVREYMRQASPYRGLLVYHGLGSGKTCSAIAAAEAMYAVDKKRIIVMTPFSLRDNFIREVSFCGFRHFRMENHWEKFDAGRPDWEVIKAFASEVLGLPDSYLRTAKTIWIPEFDVPSNLASLSGDDKEQIQKQIQVQIQSRITFINYNGISAKELKRMACDQPDIFDNAVIVVDEVHNLTRLMQGTIEPYLSNLPSMFQKRRKVQVEPVTHTRWKPSLCDDPSKNYKRGYMLYRLLLGAKNSKILGLSGTPLINFPEEVAILTNLLGGYIHTSSLYILSPVSDPQMKSIRTFLEENEFVDFVEVKRDGKNTKVFFTMVPEGMKKTEKGVARVDSQPSFDALVALVQAELERMGFTTATPSFHSEPILPPIGDEFRKFFLDAKDESRILNKLVIRKRIQGLISYYRGSKKELMPLVIKDELVRVPFSPYVHAQYCSVRVEELNASKKKGDDSGMQGKMGGLWAELYGLAASSTSPSYRMYSRQVGTFAFPKNVRRPRPTREQALEAVELEIDSAKDIPIEREDMVTEEDDRAMGEVEKEEEAVDKEDADADAGEKEEILILDQAAASSATAPAPVQKPVPMSSLLQEREKFKKDCSAGSVPGGTYSDAIRESKRCLRLLAKDALSLYKRDGSPNPLGLSYHSPKYAEMLKRILDSPGSNLVYSQFLEMEGIGIFLEVLKVHGFEPLEISLDGKSFSPETIKSLTERTDSKDPTTIKRFLSFTGGESREKRTMALRVFNAKYDPAKDEGTRFKELPPELSAVLEKAGFTGNLKGELCSVFCITSAGAEGLSLRNVRRVHIMEPYWNHVRTDQVKGRAVRICSHVDLQYNPDPELNERTVEVFTYCSVFHVDALRKTGSDFVPIPETLMGDGYPAKEAMAMGYAVPEGVKDYVPTSDEYLYTLSQRKKSVLQSIQNLMKQSSVDCKINLYENEDDGLGCINLEGGFKEYAFHPLLKQDIILTQEEYPEGEEGVVQRVEKYSAEEEVDAEADAGDASASSVASPAQQKKISTVQGIRFKKDGMEVYAYPEDGRVPALSYILYRWDDSFHRKAPDASSTIVGRTGAKKDGSISKVGLTWTM</sequence>
<dbReference type="InterPro" id="IPR014001">
    <property type="entry name" value="Helicase_ATP-bd"/>
</dbReference>